<proteinExistence type="predicted"/>
<dbReference type="InterPro" id="IPR006530">
    <property type="entry name" value="YD"/>
</dbReference>
<protein>
    <recommendedName>
        <fullName evidence="3">RHS repeat protein</fullName>
    </recommendedName>
</protein>
<organism evidence="1 2">
    <name type="scientific">Streptomyces hoynatensis</name>
    <dbReference type="NCBI Taxonomy" id="1141874"/>
    <lineage>
        <taxon>Bacteria</taxon>
        <taxon>Bacillati</taxon>
        <taxon>Actinomycetota</taxon>
        <taxon>Actinomycetes</taxon>
        <taxon>Kitasatosporales</taxon>
        <taxon>Streptomycetaceae</taxon>
        <taxon>Streptomyces</taxon>
    </lineage>
</organism>
<dbReference type="EMBL" id="RBAL01000014">
    <property type="protein sequence ID" value="RKN39266.1"/>
    <property type="molecule type" value="Genomic_DNA"/>
</dbReference>
<dbReference type="OrthoDB" id="4981820at2"/>
<dbReference type="NCBIfam" id="TIGR01643">
    <property type="entry name" value="YD_repeat_2x"/>
    <property type="match status" value="1"/>
</dbReference>
<accession>A0A3A9YVN2</accession>
<reference evidence="1 2" key="1">
    <citation type="journal article" date="2014" name="Int. J. Syst. Evol. Microbiol.">
        <title>Streptomyces hoynatensis sp. nov., isolated from deep marine sediment.</title>
        <authorList>
            <person name="Veyisoglu A."/>
            <person name="Sahin N."/>
        </authorList>
    </citation>
    <scope>NUCLEOTIDE SEQUENCE [LARGE SCALE GENOMIC DNA]</scope>
    <source>
        <strain evidence="1 2">KCTC 29097</strain>
    </source>
</reference>
<evidence type="ECO:0000313" key="2">
    <source>
        <dbReference type="Proteomes" id="UP000272474"/>
    </source>
</evidence>
<sequence>MVENHSYVYQPGGQLVGVHDAERGETAFTLDAAGHVTAVQGTRWSERYAYDEAGNPTDATWPNTLPGHDARGTRTFEGSRVIRAGTYSSTYDAPGPGQQPIIANDGYWRTFLPLVPR</sequence>
<keyword evidence="2" id="KW-1185">Reference proteome</keyword>
<dbReference type="Gene3D" id="2.180.10.10">
    <property type="entry name" value="RHS repeat-associated core"/>
    <property type="match status" value="1"/>
</dbReference>
<evidence type="ECO:0000313" key="1">
    <source>
        <dbReference type="EMBL" id="RKN39266.1"/>
    </source>
</evidence>
<name>A0A3A9YVN2_9ACTN</name>
<dbReference type="RefSeq" id="WP_120682481.1">
    <property type="nucleotide sequence ID" value="NZ_RBAL01000014.1"/>
</dbReference>
<dbReference type="Proteomes" id="UP000272474">
    <property type="component" value="Unassembled WGS sequence"/>
</dbReference>
<gene>
    <name evidence="1" type="ORF">D7294_22115</name>
</gene>
<comment type="caution">
    <text evidence="1">The sequence shown here is derived from an EMBL/GenBank/DDBJ whole genome shotgun (WGS) entry which is preliminary data.</text>
</comment>
<dbReference type="Pfam" id="PF05593">
    <property type="entry name" value="RHS_repeat"/>
    <property type="match status" value="1"/>
</dbReference>
<dbReference type="AlphaFoldDB" id="A0A3A9YVN2"/>
<dbReference type="InterPro" id="IPR031325">
    <property type="entry name" value="RHS_repeat"/>
</dbReference>
<evidence type="ECO:0008006" key="3">
    <source>
        <dbReference type="Google" id="ProtNLM"/>
    </source>
</evidence>